<organism evidence="2 3">
    <name type="scientific">Candidatus Yanofskybacteria bacterium RIFCSPLOWO2_01_FULL_49_17</name>
    <dbReference type="NCBI Taxonomy" id="1802700"/>
    <lineage>
        <taxon>Bacteria</taxon>
        <taxon>Candidatus Yanofskyibacteriota</taxon>
    </lineage>
</organism>
<dbReference type="PANTHER" id="PTHR36697">
    <property type="entry name" value="S-ADENOSYLMETHIONINE SYNTHASE"/>
    <property type="match status" value="1"/>
</dbReference>
<proteinExistence type="inferred from homology"/>
<reference evidence="2 3" key="1">
    <citation type="journal article" date="2016" name="Nat. Commun.">
        <title>Thousands of microbial genomes shed light on interconnected biogeochemical processes in an aquifer system.</title>
        <authorList>
            <person name="Anantharaman K."/>
            <person name="Brown C.T."/>
            <person name="Hug L.A."/>
            <person name="Sharon I."/>
            <person name="Castelle C.J."/>
            <person name="Probst A.J."/>
            <person name="Thomas B.C."/>
            <person name="Singh A."/>
            <person name="Wilkins M.J."/>
            <person name="Karaoz U."/>
            <person name="Brodie E.L."/>
            <person name="Williams K.H."/>
            <person name="Hubbard S.S."/>
            <person name="Banfield J.F."/>
        </authorList>
    </citation>
    <scope>NUCLEOTIDE SEQUENCE [LARGE SCALE GENOMIC DNA]</scope>
</reference>
<dbReference type="Gene3D" id="3.30.300.10">
    <property type="match status" value="1"/>
</dbReference>
<name>A0A1F8GPM5_9BACT</name>
<dbReference type="InterPro" id="IPR027790">
    <property type="entry name" value="AdoMet_synthase_2_family"/>
</dbReference>
<dbReference type="Gene3D" id="3.30.300.340">
    <property type="entry name" value="S-adenosylmethionine synthetase, N-terminal domain"/>
    <property type="match status" value="1"/>
</dbReference>
<gene>
    <name evidence="2" type="ORF">A2941_00330</name>
</gene>
<dbReference type="InterPro" id="IPR042544">
    <property type="entry name" value="AdoMet_synthase_3"/>
</dbReference>
<dbReference type="PANTHER" id="PTHR36697:SF1">
    <property type="entry name" value="S-ADENOSYLMETHIONINE SYNTHASE"/>
    <property type="match status" value="1"/>
</dbReference>
<dbReference type="Proteomes" id="UP000178444">
    <property type="component" value="Unassembled WGS sequence"/>
</dbReference>
<comment type="caution">
    <text evidence="2">The sequence shown here is derived from an EMBL/GenBank/DDBJ whole genome shotgun (WGS) entry which is preliminary data.</text>
</comment>
<dbReference type="InterPro" id="IPR042543">
    <property type="entry name" value="AdoMet_synthase_2"/>
</dbReference>
<evidence type="ECO:0000256" key="1">
    <source>
        <dbReference type="ARBA" id="ARBA00006892"/>
    </source>
</evidence>
<accession>A0A1F8GPM5</accession>
<evidence type="ECO:0008006" key="4">
    <source>
        <dbReference type="Google" id="ProtNLM"/>
    </source>
</evidence>
<dbReference type="AlphaFoldDB" id="A0A1F8GPM5"/>
<dbReference type="Pfam" id="PF01941">
    <property type="entry name" value="AdoMet_Synthase"/>
    <property type="match status" value="1"/>
</dbReference>
<protein>
    <recommendedName>
        <fullName evidence="4">S-adenosylmethionine synthetase</fullName>
    </recommendedName>
</protein>
<dbReference type="EMBL" id="MGKO01000013">
    <property type="protein sequence ID" value="OGN27291.1"/>
    <property type="molecule type" value="Genomic_DNA"/>
</dbReference>
<evidence type="ECO:0000313" key="3">
    <source>
        <dbReference type="Proteomes" id="UP000178444"/>
    </source>
</evidence>
<dbReference type="Gene3D" id="3.30.300.280">
    <property type="entry name" value="S-adenosylmethionine synthetase, C-terminal domain"/>
    <property type="match status" value="1"/>
</dbReference>
<sequence>MPFEIVERKGIGHPDTLADGIAEKISVEYSKYCMNNFGAVLHHNLDKVSIIGGLVDIDFGRGEMLKPVSVILNGRMSIDFSGKPIDIKELEVQTALKYIEKILPHMDVKSWIEVQTFTNQYSHNEFWYHPRNLDDLPEIKRPYANDTSTCVGFWPRSVLERVVLALEGHFCKDDESPRYNFIGQDIKVMAVRNGNNISATMCIPFISRETPDVSFYKESIRNIKEELLGLANKTAGIPYNVTIYINTLDNDDKKNYYTLLTGSCLEAGEEGVVGRGNHSGGTISSTRPSSMEAAYGKNPVYFVGKVHTVIADEIARVVANTFDCECNAFISTRNGEDLFDPSTVIVETNREISQIDTQKVVENIFAKRDWTQRILSEELLVPRPGGYYLK</sequence>
<evidence type="ECO:0000313" key="2">
    <source>
        <dbReference type="EMBL" id="OGN27291.1"/>
    </source>
</evidence>
<comment type="similarity">
    <text evidence="1">Belongs to the AdoMet synthetase 2 family.</text>
</comment>